<keyword evidence="6" id="KW-1185">Reference proteome</keyword>
<dbReference type="NCBIfam" id="TIGR02727">
    <property type="entry name" value="MTHFS_bact"/>
    <property type="match status" value="1"/>
</dbReference>
<dbReference type="InterPro" id="IPR002698">
    <property type="entry name" value="FTHF_cligase"/>
</dbReference>
<keyword evidence="4" id="KW-0479">Metal-binding</keyword>
<keyword evidence="2 4" id="KW-0547">Nucleotide-binding</keyword>
<proteinExistence type="inferred from homology"/>
<dbReference type="GO" id="GO:0030272">
    <property type="term" value="F:5-formyltetrahydrofolate cyclo-ligase activity"/>
    <property type="evidence" value="ECO:0007669"/>
    <property type="project" value="UniProtKB-EC"/>
</dbReference>
<keyword evidence="5" id="KW-0436">Ligase</keyword>
<comment type="cofactor">
    <cofactor evidence="4">
        <name>Mg(2+)</name>
        <dbReference type="ChEBI" id="CHEBI:18420"/>
    </cofactor>
</comment>
<evidence type="ECO:0000256" key="4">
    <source>
        <dbReference type="RuleBase" id="RU361279"/>
    </source>
</evidence>
<keyword evidence="3 4" id="KW-0067">ATP-binding</keyword>
<evidence type="ECO:0000256" key="2">
    <source>
        <dbReference type="ARBA" id="ARBA00022741"/>
    </source>
</evidence>
<sequence>MQKRAQITIKQQAIWDDLLLIKVQQLPMPPLHAVFSYAAIERRKEISTDAILSYLEFRNPGMRIAYPVYDARSSAMEAVWVDEETLFRVNEFGISEPLNGVVAQPRELDLIFVPLLCFDERGYRVGYGKGVYDRYLKEVRPDALLVGLSYFEPVPLIADTDKFDVPLNYCITPQGIYEF</sequence>
<reference evidence="5 6" key="1">
    <citation type="submission" date="2021-11" db="EMBL/GenBank/DDBJ databases">
        <title>Genomic of Niabella pedocola.</title>
        <authorList>
            <person name="Wu T."/>
        </authorList>
    </citation>
    <scope>NUCLEOTIDE SEQUENCE [LARGE SCALE GENOMIC DNA]</scope>
    <source>
        <strain evidence="5 6">JCM 31011</strain>
    </source>
</reference>
<dbReference type="EMBL" id="JAJNEC010000004">
    <property type="protein sequence ID" value="MCD2421974.1"/>
    <property type="molecule type" value="Genomic_DNA"/>
</dbReference>
<dbReference type="PIRSF" id="PIRSF006806">
    <property type="entry name" value="FTHF_cligase"/>
    <property type="match status" value="1"/>
</dbReference>
<comment type="catalytic activity">
    <reaction evidence="4">
        <text>(6S)-5-formyl-5,6,7,8-tetrahydrofolate + ATP = (6R)-5,10-methenyltetrahydrofolate + ADP + phosphate</text>
        <dbReference type="Rhea" id="RHEA:10488"/>
        <dbReference type="ChEBI" id="CHEBI:30616"/>
        <dbReference type="ChEBI" id="CHEBI:43474"/>
        <dbReference type="ChEBI" id="CHEBI:57455"/>
        <dbReference type="ChEBI" id="CHEBI:57457"/>
        <dbReference type="ChEBI" id="CHEBI:456216"/>
        <dbReference type="EC" id="6.3.3.2"/>
    </reaction>
</comment>
<dbReference type="PANTHER" id="PTHR23407">
    <property type="entry name" value="ATPASE INHIBITOR/5-FORMYLTETRAHYDROFOLATE CYCLO-LIGASE"/>
    <property type="match status" value="1"/>
</dbReference>
<name>A0ABS8PLJ3_9BACT</name>
<dbReference type="Gene3D" id="3.40.50.10420">
    <property type="entry name" value="NagB/RpiA/CoA transferase-like"/>
    <property type="match status" value="1"/>
</dbReference>
<dbReference type="PANTHER" id="PTHR23407:SF1">
    <property type="entry name" value="5-FORMYLTETRAHYDROFOLATE CYCLO-LIGASE"/>
    <property type="match status" value="1"/>
</dbReference>
<dbReference type="InterPro" id="IPR037171">
    <property type="entry name" value="NagB/RpiA_transferase-like"/>
</dbReference>
<evidence type="ECO:0000256" key="3">
    <source>
        <dbReference type="ARBA" id="ARBA00022840"/>
    </source>
</evidence>
<evidence type="ECO:0000313" key="6">
    <source>
        <dbReference type="Proteomes" id="UP001199816"/>
    </source>
</evidence>
<comment type="similarity">
    <text evidence="1 4">Belongs to the 5-formyltetrahydrofolate cyclo-ligase family.</text>
</comment>
<gene>
    <name evidence="5" type="ORF">LQ567_04325</name>
</gene>
<dbReference type="EC" id="6.3.3.2" evidence="4"/>
<evidence type="ECO:0000256" key="1">
    <source>
        <dbReference type="ARBA" id="ARBA00010638"/>
    </source>
</evidence>
<protein>
    <recommendedName>
        <fullName evidence="4">5-formyltetrahydrofolate cyclo-ligase</fullName>
        <ecNumber evidence="4">6.3.3.2</ecNumber>
    </recommendedName>
</protein>
<organism evidence="5 6">
    <name type="scientific">Niabella pedocola</name>
    <dbReference type="NCBI Taxonomy" id="1752077"/>
    <lineage>
        <taxon>Bacteria</taxon>
        <taxon>Pseudomonadati</taxon>
        <taxon>Bacteroidota</taxon>
        <taxon>Chitinophagia</taxon>
        <taxon>Chitinophagales</taxon>
        <taxon>Chitinophagaceae</taxon>
        <taxon>Niabella</taxon>
    </lineage>
</organism>
<comment type="caution">
    <text evidence="5">The sequence shown here is derived from an EMBL/GenBank/DDBJ whole genome shotgun (WGS) entry which is preliminary data.</text>
</comment>
<dbReference type="Proteomes" id="UP001199816">
    <property type="component" value="Unassembled WGS sequence"/>
</dbReference>
<evidence type="ECO:0000313" key="5">
    <source>
        <dbReference type="EMBL" id="MCD2421974.1"/>
    </source>
</evidence>
<dbReference type="SUPFAM" id="SSF100950">
    <property type="entry name" value="NagB/RpiA/CoA transferase-like"/>
    <property type="match status" value="1"/>
</dbReference>
<dbReference type="Pfam" id="PF01812">
    <property type="entry name" value="5-FTHF_cyc-lig"/>
    <property type="match status" value="1"/>
</dbReference>
<accession>A0ABS8PLJ3</accession>
<dbReference type="InterPro" id="IPR024185">
    <property type="entry name" value="FTHF_cligase-like_sf"/>
</dbReference>
<keyword evidence="4" id="KW-0460">Magnesium</keyword>